<dbReference type="AlphaFoldDB" id="A0A5C6AXC1"/>
<reference evidence="1 2" key="1">
    <citation type="submission" date="2019-02" db="EMBL/GenBank/DDBJ databases">
        <title>Deep-cultivation of Planctomycetes and their phenomic and genomic characterization uncovers novel biology.</title>
        <authorList>
            <person name="Wiegand S."/>
            <person name="Jogler M."/>
            <person name="Boedeker C."/>
            <person name="Pinto D."/>
            <person name="Vollmers J."/>
            <person name="Rivas-Marin E."/>
            <person name="Kohn T."/>
            <person name="Peeters S.H."/>
            <person name="Heuer A."/>
            <person name="Rast P."/>
            <person name="Oberbeckmann S."/>
            <person name="Bunk B."/>
            <person name="Jeske O."/>
            <person name="Meyerdierks A."/>
            <person name="Storesund J.E."/>
            <person name="Kallscheuer N."/>
            <person name="Luecker S."/>
            <person name="Lage O.M."/>
            <person name="Pohl T."/>
            <person name="Merkel B.J."/>
            <person name="Hornburger P."/>
            <person name="Mueller R.-W."/>
            <person name="Bruemmer F."/>
            <person name="Labrenz M."/>
            <person name="Spormann A.M."/>
            <person name="Op Den Camp H."/>
            <person name="Overmann J."/>
            <person name="Amann R."/>
            <person name="Jetten M.S.M."/>
            <person name="Mascher T."/>
            <person name="Medema M.H."/>
            <person name="Devos D.P."/>
            <person name="Kaster A.-K."/>
            <person name="Ovreas L."/>
            <person name="Rohde M."/>
            <person name="Galperin M.Y."/>
            <person name="Jogler C."/>
        </authorList>
    </citation>
    <scope>NUCLEOTIDE SEQUENCE [LARGE SCALE GENOMIC DNA]</scope>
    <source>
        <strain evidence="1 2">Pla52n</strain>
    </source>
</reference>
<dbReference type="OrthoDB" id="1590944at2"/>
<proteinExistence type="predicted"/>
<evidence type="ECO:0000313" key="1">
    <source>
        <dbReference type="EMBL" id="TWU04380.1"/>
    </source>
</evidence>
<name>A0A5C6AXC1_9BACT</name>
<dbReference type="Proteomes" id="UP000320176">
    <property type="component" value="Unassembled WGS sequence"/>
</dbReference>
<gene>
    <name evidence="1" type="ORF">Pla52n_24200</name>
</gene>
<evidence type="ECO:0000313" key="2">
    <source>
        <dbReference type="Proteomes" id="UP000320176"/>
    </source>
</evidence>
<dbReference type="InterPro" id="IPR016187">
    <property type="entry name" value="CTDL_fold"/>
</dbReference>
<dbReference type="EMBL" id="SJPN01000003">
    <property type="protein sequence ID" value="TWU04380.1"/>
    <property type="molecule type" value="Genomic_DNA"/>
</dbReference>
<sequence>MSAFTDTDSFTLDRTGFPMFWSSAVDAYVSCLPITKIQFEYFLSDRPEPHFDEQWYRGVLERSPRVSPGKVRMNNYWHCFITGITPTDAQSFANWCGKNSDDTYELPSSEEWYSIYQSIKTEPTIAGSLYRELALKPRVESLLNQLELSAAKVQGGQRSMPDSLLMREGIFEWVRMKADQWGGAGLPHGEAGGGIINLDAGQPRQPTTIDPAPAFYGFRLLKR</sequence>
<accession>A0A5C6AXC1</accession>
<organism evidence="1 2">
    <name type="scientific">Stieleria varia</name>
    <dbReference type="NCBI Taxonomy" id="2528005"/>
    <lineage>
        <taxon>Bacteria</taxon>
        <taxon>Pseudomonadati</taxon>
        <taxon>Planctomycetota</taxon>
        <taxon>Planctomycetia</taxon>
        <taxon>Pirellulales</taxon>
        <taxon>Pirellulaceae</taxon>
        <taxon>Stieleria</taxon>
    </lineage>
</organism>
<protein>
    <submittedName>
        <fullName evidence="1">Formylglycine-generating sulfatase enzyme</fullName>
    </submittedName>
</protein>
<keyword evidence="2" id="KW-1185">Reference proteome</keyword>
<comment type="caution">
    <text evidence="1">The sequence shown here is derived from an EMBL/GenBank/DDBJ whole genome shotgun (WGS) entry which is preliminary data.</text>
</comment>
<dbReference type="SUPFAM" id="SSF56436">
    <property type="entry name" value="C-type lectin-like"/>
    <property type="match status" value="1"/>
</dbReference>